<proteinExistence type="predicted"/>
<keyword evidence="1" id="KW-0328">Glycosyltransferase</keyword>
<sequence>MRVVVLDTTTDVGAMAAWTAASARALVAAGAEVRVVARSGRLRTLLADATGEVPGLEVASDGGTAPASAARLLTVATGAATAGDAILARGPEAVRELLARRSAARRWVAPDPQLLAADDGLWRRIAADVEVVLCRDEDERARVVGRFPAVTWRTQVLGTPPLARRIRATADGGRPRLRGRRIAVAGHDQKFLAPLIPALERAGAQVRVDPWRGHTRHHPPRSQRHLDWADTVLCEWALGNAVWYSERRRPDQRLVVRLHLQELATPFPHRIRSEAVDATVFVSGFTRDRAVREIGWRDRLHVLPNAVDADAFDRPKLPGAEHVLGLLGALPERKRLDRALDLLERLRAADDRFRLEVAGALPWDSAWVRQRPTEQRYYERQFERIRATPRLRHAVRFVGPVADVPGWFRHVGWILSPSDVESFHLAPAEGMASRTLPLLWEREGVHELFPAEHVVADTAAAARRVLDLRAAGELAARGQAARDVVVARYDLPVVAARWVDLLAELPTRPAAVSTVPDGVRRLVGRLPAPAKTLAGRAAVRLGVR</sequence>
<keyword evidence="4" id="KW-1185">Reference proteome</keyword>
<evidence type="ECO:0000256" key="1">
    <source>
        <dbReference type="ARBA" id="ARBA00022676"/>
    </source>
</evidence>
<dbReference type="Pfam" id="PF13692">
    <property type="entry name" value="Glyco_trans_1_4"/>
    <property type="match status" value="1"/>
</dbReference>
<name>A0A8J3ERY0_9ACTN</name>
<dbReference type="CDD" id="cd03801">
    <property type="entry name" value="GT4_PimA-like"/>
    <property type="match status" value="1"/>
</dbReference>
<dbReference type="EMBL" id="BMHA01000005">
    <property type="protein sequence ID" value="GGI05979.1"/>
    <property type="molecule type" value="Genomic_DNA"/>
</dbReference>
<reference evidence="3" key="2">
    <citation type="submission" date="2020-09" db="EMBL/GenBank/DDBJ databases">
        <authorList>
            <person name="Sun Q."/>
            <person name="Zhou Y."/>
        </authorList>
    </citation>
    <scope>NUCLEOTIDE SEQUENCE</scope>
    <source>
        <strain evidence="3">CGMCC 1.14988</strain>
    </source>
</reference>
<reference evidence="3" key="1">
    <citation type="journal article" date="2014" name="Int. J. Syst. Evol. Microbiol.">
        <title>Complete genome sequence of Corynebacterium casei LMG S-19264T (=DSM 44701T), isolated from a smear-ripened cheese.</title>
        <authorList>
            <consortium name="US DOE Joint Genome Institute (JGI-PGF)"/>
            <person name="Walter F."/>
            <person name="Albersmeier A."/>
            <person name="Kalinowski J."/>
            <person name="Ruckert C."/>
        </authorList>
    </citation>
    <scope>NUCLEOTIDE SEQUENCE</scope>
    <source>
        <strain evidence="3">CGMCC 1.14988</strain>
    </source>
</reference>
<dbReference type="PANTHER" id="PTHR12526">
    <property type="entry name" value="GLYCOSYLTRANSFERASE"/>
    <property type="match status" value="1"/>
</dbReference>
<gene>
    <name evidence="3" type="ORF">GCM10011354_16810</name>
</gene>
<dbReference type="RefSeq" id="WP_130648631.1">
    <property type="nucleotide sequence ID" value="NZ_BMHA01000005.1"/>
</dbReference>
<dbReference type="Proteomes" id="UP000650511">
    <property type="component" value="Unassembled WGS sequence"/>
</dbReference>
<comment type="caution">
    <text evidence="3">The sequence shown here is derived from an EMBL/GenBank/DDBJ whole genome shotgun (WGS) entry which is preliminary data.</text>
</comment>
<dbReference type="Gene3D" id="3.40.50.2000">
    <property type="entry name" value="Glycogen Phosphorylase B"/>
    <property type="match status" value="1"/>
</dbReference>
<dbReference type="AlphaFoldDB" id="A0A8J3ERY0"/>
<dbReference type="PANTHER" id="PTHR12526:SF510">
    <property type="entry name" value="D-INOSITOL 3-PHOSPHATE GLYCOSYLTRANSFERASE"/>
    <property type="match status" value="1"/>
</dbReference>
<keyword evidence="2" id="KW-0808">Transferase</keyword>
<evidence type="ECO:0000313" key="3">
    <source>
        <dbReference type="EMBL" id="GGI05979.1"/>
    </source>
</evidence>
<dbReference type="GO" id="GO:0016757">
    <property type="term" value="F:glycosyltransferase activity"/>
    <property type="evidence" value="ECO:0007669"/>
    <property type="project" value="UniProtKB-KW"/>
</dbReference>
<evidence type="ECO:0000313" key="4">
    <source>
        <dbReference type="Proteomes" id="UP000650511"/>
    </source>
</evidence>
<protein>
    <recommendedName>
        <fullName evidence="5">D-inositol 3-phosphate glycosyltransferase</fullName>
    </recommendedName>
</protein>
<evidence type="ECO:0000256" key="2">
    <source>
        <dbReference type="ARBA" id="ARBA00022679"/>
    </source>
</evidence>
<accession>A0A8J3ERY0</accession>
<evidence type="ECO:0008006" key="5">
    <source>
        <dbReference type="Google" id="ProtNLM"/>
    </source>
</evidence>
<dbReference type="SUPFAM" id="SSF53756">
    <property type="entry name" value="UDP-Glycosyltransferase/glycogen phosphorylase"/>
    <property type="match status" value="1"/>
</dbReference>
<organism evidence="3 4">
    <name type="scientific">Egicoccus halophilus</name>
    <dbReference type="NCBI Taxonomy" id="1670830"/>
    <lineage>
        <taxon>Bacteria</taxon>
        <taxon>Bacillati</taxon>
        <taxon>Actinomycetota</taxon>
        <taxon>Nitriliruptoria</taxon>
        <taxon>Egicoccales</taxon>
        <taxon>Egicoccaceae</taxon>
        <taxon>Egicoccus</taxon>
    </lineage>
</organism>
<dbReference type="OrthoDB" id="6713581at2"/>